<dbReference type="Pfam" id="PF13581">
    <property type="entry name" value="HATPase_c_2"/>
    <property type="match status" value="1"/>
</dbReference>
<reference evidence="3 4" key="1">
    <citation type="journal article" date="2014" name="J. Biotechnol.">
        <title>Complete genome sequence of the actinobacterium Amycolatopsis japonica MG417-CF17(T) (=DSM 44213T) producing (S,S)-N,N'-ethylenediaminedisuccinic acid.</title>
        <authorList>
            <person name="Stegmann E."/>
            <person name="Albersmeier A."/>
            <person name="Spohn M."/>
            <person name="Gert H."/>
            <person name="Weber T."/>
            <person name="Wohlleben W."/>
            <person name="Kalinowski J."/>
            <person name="Ruckert C."/>
        </authorList>
    </citation>
    <scope>NUCLEOTIDE SEQUENCE [LARGE SCALE GENOMIC DNA]</scope>
    <source>
        <strain evidence="4">MG417-CF17 (DSM 44213)</strain>
    </source>
</reference>
<evidence type="ECO:0000256" key="1">
    <source>
        <dbReference type="ARBA" id="ARBA00022527"/>
    </source>
</evidence>
<evidence type="ECO:0000313" key="3">
    <source>
        <dbReference type="EMBL" id="AIG73258.1"/>
    </source>
</evidence>
<dbReference type="KEGG" id="aja:AJAP_01635"/>
<dbReference type="Gene3D" id="3.30.565.10">
    <property type="entry name" value="Histidine kinase-like ATPase, C-terminal domain"/>
    <property type="match status" value="1"/>
</dbReference>
<dbReference type="InterPro" id="IPR003594">
    <property type="entry name" value="HATPase_dom"/>
</dbReference>
<feature type="domain" description="Histidine kinase/HSP90-like ATPase" evidence="2">
    <location>
        <begin position="22"/>
        <end position="129"/>
    </location>
</feature>
<dbReference type="HOGENOM" id="CLU_090336_4_4_11"/>
<gene>
    <name evidence="3" type="ORF">AJAP_01635</name>
</gene>
<dbReference type="GO" id="GO:0004674">
    <property type="term" value="F:protein serine/threonine kinase activity"/>
    <property type="evidence" value="ECO:0007669"/>
    <property type="project" value="UniProtKB-KW"/>
</dbReference>
<dbReference type="EMBL" id="CP008953">
    <property type="protein sequence ID" value="AIG73258.1"/>
    <property type="molecule type" value="Genomic_DNA"/>
</dbReference>
<dbReference type="InterPro" id="IPR050267">
    <property type="entry name" value="Anti-sigma-factor_SerPK"/>
</dbReference>
<name>A0A075UK61_9PSEU</name>
<dbReference type="PANTHER" id="PTHR35526">
    <property type="entry name" value="ANTI-SIGMA-F FACTOR RSBW-RELATED"/>
    <property type="match status" value="1"/>
</dbReference>
<protein>
    <recommendedName>
        <fullName evidence="2">Histidine kinase/HSP90-like ATPase domain-containing protein</fullName>
    </recommendedName>
</protein>
<organism evidence="3 4">
    <name type="scientific">Amycolatopsis japonica</name>
    <dbReference type="NCBI Taxonomy" id="208439"/>
    <lineage>
        <taxon>Bacteria</taxon>
        <taxon>Bacillati</taxon>
        <taxon>Actinomycetota</taxon>
        <taxon>Actinomycetes</taxon>
        <taxon>Pseudonocardiales</taxon>
        <taxon>Pseudonocardiaceae</taxon>
        <taxon>Amycolatopsis</taxon>
        <taxon>Amycolatopsis japonica group</taxon>
    </lineage>
</organism>
<dbReference type="PANTHER" id="PTHR35526:SF3">
    <property type="entry name" value="ANTI-SIGMA-F FACTOR RSBW"/>
    <property type="match status" value="1"/>
</dbReference>
<keyword evidence="1" id="KW-0418">Kinase</keyword>
<proteinExistence type="predicted"/>
<evidence type="ECO:0000259" key="2">
    <source>
        <dbReference type="Pfam" id="PF13581"/>
    </source>
</evidence>
<dbReference type="RefSeq" id="WP_038507701.1">
    <property type="nucleotide sequence ID" value="NZ_CP008953.1"/>
</dbReference>
<keyword evidence="1" id="KW-0808">Transferase</keyword>
<dbReference type="AlphaFoldDB" id="A0A075UK61"/>
<evidence type="ECO:0000313" key="4">
    <source>
        <dbReference type="Proteomes" id="UP000028492"/>
    </source>
</evidence>
<keyword evidence="1" id="KW-0723">Serine/threonine-protein kinase</keyword>
<dbReference type="STRING" id="208439.AJAP_01635"/>
<accession>A0A075UK61</accession>
<dbReference type="InterPro" id="IPR036890">
    <property type="entry name" value="HATPase_C_sf"/>
</dbReference>
<keyword evidence="4" id="KW-1185">Reference proteome</keyword>
<dbReference type="Proteomes" id="UP000028492">
    <property type="component" value="Chromosome"/>
</dbReference>
<dbReference type="SUPFAM" id="SSF55874">
    <property type="entry name" value="ATPase domain of HSP90 chaperone/DNA topoisomerase II/histidine kinase"/>
    <property type="match status" value="1"/>
</dbReference>
<dbReference type="eggNOG" id="COG2172">
    <property type="taxonomic scope" value="Bacteria"/>
</dbReference>
<dbReference type="CDD" id="cd16936">
    <property type="entry name" value="HATPase_RsbW-like"/>
    <property type="match status" value="1"/>
</dbReference>
<sequence length="141" mass="15030">MTMSKTRSEGSLPVVSLPLPVDVTAPAVARQAVRATLGGLGLDGPEVDDVLLATSELVTNAFEHGEKPDRLEVEYSDGRLTLRVFDSGTSRPKLKEPSPMAARSRGLQLVHALSDDWGHELCSGGKYVWAVFSLARADASA</sequence>